<reference evidence="13 14" key="1">
    <citation type="submission" date="2019-07" db="EMBL/GenBank/DDBJ databases">
        <title>Draft genome for Aliikangiella sp. M105.</title>
        <authorList>
            <person name="Wang G."/>
        </authorList>
    </citation>
    <scope>NUCLEOTIDE SEQUENCE [LARGE SCALE GENOMIC DNA]</scope>
    <source>
        <strain evidence="13 14">M105</strain>
    </source>
</reference>
<keyword evidence="10 12" id="KW-0408">Iron</keyword>
<dbReference type="RefSeq" id="WP_142933047.1">
    <property type="nucleotide sequence ID" value="NZ_ML660168.1"/>
</dbReference>
<dbReference type="AlphaFoldDB" id="A0A545U7C6"/>
<comment type="similarity">
    <text evidence="2 12">Belongs to the cytochrome ubiquinol oxidase subunit 1 family.</text>
</comment>
<feature type="transmembrane region" description="Helical" evidence="12">
    <location>
        <begin position="317"/>
        <end position="340"/>
    </location>
</feature>
<evidence type="ECO:0000256" key="8">
    <source>
        <dbReference type="ARBA" id="ARBA00022982"/>
    </source>
</evidence>
<evidence type="ECO:0000256" key="6">
    <source>
        <dbReference type="ARBA" id="ARBA00022692"/>
    </source>
</evidence>
<evidence type="ECO:0000256" key="2">
    <source>
        <dbReference type="ARBA" id="ARBA00009819"/>
    </source>
</evidence>
<comment type="caution">
    <text evidence="13">The sequence shown here is derived from an EMBL/GenBank/DDBJ whole genome shotgun (WGS) entry which is preliminary data.</text>
</comment>
<proteinExistence type="inferred from homology"/>
<dbReference type="PANTHER" id="PTHR30365">
    <property type="entry name" value="CYTOCHROME D UBIQUINOL OXIDASE"/>
    <property type="match status" value="1"/>
</dbReference>
<evidence type="ECO:0000313" key="13">
    <source>
        <dbReference type="EMBL" id="TQV85370.1"/>
    </source>
</evidence>
<keyword evidence="3 12" id="KW-0813">Transport</keyword>
<dbReference type="GO" id="GO:0019646">
    <property type="term" value="P:aerobic electron transport chain"/>
    <property type="evidence" value="ECO:0007669"/>
    <property type="project" value="InterPro"/>
</dbReference>
<feature type="transmembrane region" description="Helical" evidence="12">
    <location>
        <begin position="12"/>
        <end position="34"/>
    </location>
</feature>
<dbReference type="PIRSF" id="PIRSF006446">
    <property type="entry name" value="Cyt_quinol_oxidase_1"/>
    <property type="match status" value="1"/>
</dbReference>
<keyword evidence="7 12" id="KW-0479">Metal-binding</keyword>
<comment type="subcellular location">
    <subcellularLocation>
        <location evidence="12">Cell inner membrane</location>
    </subcellularLocation>
    <subcellularLocation>
        <location evidence="1">Cell membrane</location>
        <topology evidence="1">Multi-pass membrane protein</topology>
    </subcellularLocation>
</comment>
<keyword evidence="11 12" id="KW-0472">Membrane</keyword>
<feature type="transmembrane region" description="Helical" evidence="12">
    <location>
        <begin position="95"/>
        <end position="116"/>
    </location>
</feature>
<evidence type="ECO:0000256" key="11">
    <source>
        <dbReference type="ARBA" id="ARBA00023136"/>
    </source>
</evidence>
<evidence type="ECO:0000256" key="12">
    <source>
        <dbReference type="PIRNR" id="PIRNR006446"/>
    </source>
</evidence>
<dbReference type="GO" id="GO:0016682">
    <property type="term" value="F:oxidoreductase activity, acting on diphenols and related substances as donors, oxygen as acceptor"/>
    <property type="evidence" value="ECO:0007669"/>
    <property type="project" value="TreeGrafter"/>
</dbReference>
<keyword evidence="9 12" id="KW-1133">Transmembrane helix</keyword>
<evidence type="ECO:0000256" key="10">
    <source>
        <dbReference type="ARBA" id="ARBA00023004"/>
    </source>
</evidence>
<dbReference type="Pfam" id="PF01654">
    <property type="entry name" value="Cyt_bd_oxida_I"/>
    <property type="match status" value="1"/>
</dbReference>
<evidence type="ECO:0000313" key="14">
    <source>
        <dbReference type="Proteomes" id="UP000315439"/>
    </source>
</evidence>
<protein>
    <submittedName>
        <fullName evidence="13">Cytochrome ubiquinol oxidase subunit I</fullName>
    </submittedName>
</protein>
<keyword evidence="8 12" id="KW-0249">Electron transport</keyword>
<keyword evidence="6 12" id="KW-0812">Transmembrane</keyword>
<evidence type="ECO:0000256" key="9">
    <source>
        <dbReference type="ARBA" id="ARBA00022989"/>
    </source>
</evidence>
<evidence type="ECO:0000256" key="4">
    <source>
        <dbReference type="ARBA" id="ARBA00022475"/>
    </source>
</evidence>
<dbReference type="GO" id="GO:0009055">
    <property type="term" value="F:electron transfer activity"/>
    <property type="evidence" value="ECO:0007669"/>
    <property type="project" value="UniProtKB-UniRule"/>
</dbReference>
<dbReference type="GO" id="GO:0005886">
    <property type="term" value="C:plasma membrane"/>
    <property type="evidence" value="ECO:0007669"/>
    <property type="project" value="UniProtKB-SubCell"/>
</dbReference>
<dbReference type="GO" id="GO:0046872">
    <property type="term" value="F:metal ion binding"/>
    <property type="evidence" value="ECO:0007669"/>
    <property type="project" value="UniProtKB-UniRule"/>
</dbReference>
<sequence length="474" mass="53206">MLDTFLLSRIQFAANISFHILFPTITIALAWFLFYFKVRHDISGHPVWMRIYRFWVKIFALTFALGVVSGITMSFQFGTNWPGFMERVGNIAGPLLGYEVLTAFFMEATFLGAMLFGIKRLPSWLHTLATFLVAFGTSMSAFWILALNSWMQTPQGFYLVDGIAHPEDWFEIIFNPSFPYRLLHTLLASGLTASFLIAGISAYRILKKDDKLAPKIALKTSMYTAAILMPIQIFVGDLHGLNTLEHQPQKVAAMEGIWETKQGAPFLLFAVPDESERSNHLEIGIPKAASLILTHELDGEIKGLNEFKGEHPPVKPVFYGFRIMLGVGMLMLIVSWLVSFKLIRHKTLSRSQLLILVSMAFSGWVATLAGWYVTEIGRQPYLVSGVLTVAEAVTDLPPSNVAISLTLYSLLYLALLVAYLHTIFYMARKSAAVEEFETDDVSISKPFHHPERIERLSNNSEIEANLPVSSTLKP</sequence>
<evidence type="ECO:0000256" key="5">
    <source>
        <dbReference type="ARBA" id="ARBA00022617"/>
    </source>
</evidence>
<keyword evidence="14" id="KW-1185">Reference proteome</keyword>
<feature type="transmembrane region" description="Helical" evidence="12">
    <location>
        <begin position="216"/>
        <end position="235"/>
    </location>
</feature>
<keyword evidence="4 12" id="KW-1003">Cell membrane</keyword>
<feature type="transmembrane region" description="Helical" evidence="12">
    <location>
        <begin position="182"/>
        <end position="204"/>
    </location>
</feature>
<feature type="transmembrane region" description="Helical" evidence="12">
    <location>
        <begin position="128"/>
        <end position="151"/>
    </location>
</feature>
<feature type="transmembrane region" description="Helical" evidence="12">
    <location>
        <begin position="401"/>
        <end position="420"/>
    </location>
</feature>
<feature type="transmembrane region" description="Helical" evidence="12">
    <location>
        <begin position="54"/>
        <end position="75"/>
    </location>
</feature>
<evidence type="ECO:0000256" key="3">
    <source>
        <dbReference type="ARBA" id="ARBA00022448"/>
    </source>
</evidence>
<organism evidence="13 14">
    <name type="scientific">Aliikangiella coralliicola</name>
    <dbReference type="NCBI Taxonomy" id="2592383"/>
    <lineage>
        <taxon>Bacteria</taxon>
        <taxon>Pseudomonadati</taxon>
        <taxon>Pseudomonadota</taxon>
        <taxon>Gammaproteobacteria</taxon>
        <taxon>Oceanospirillales</taxon>
        <taxon>Pleioneaceae</taxon>
        <taxon>Aliikangiella</taxon>
    </lineage>
</organism>
<dbReference type="Proteomes" id="UP000315439">
    <property type="component" value="Unassembled WGS sequence"/>
</dbReference>
<dbReference type="PANTHER" id="PTHR30365:SF14">
    <property type="entry name" value="CYTOCHROME BD MENAQUINOL OXIDASE SUBUNIT I-RELATED"/>
    <property type="match status" value="1"/>
</dbReference>
<dbReference type="GO" id="GO:0020037">
    <property type="term" value="F:heme binding"/>
    <property type="evidence" value="ECO:0007669"/>
    <property type="project" value="TreeGrafter"/>
</dbReference>
<name>A0A545U7C6_9GAMM</name>
<evidence type="ECO:0000256" key="1">
    <source>
        <dbReference type="ARBA" id="ARBA00004651"/>
    </source>
</evidence>
<dbReference type="InterPro" id="IPR002585">
    <property type="entry name" value="Cyt-d_ubiquinol_oxidase_su_1"/>
</dbReference>
<feature type="transmembrane region" description="Helical" evidence="12">
    <location>
        <begin position="352"/>
        <end position="373"/>
    </location>
</feature>
<keyword evidence="5 12" id="KW-0349">Heme</keyword>
<accession>A0A545U7C6</accession>
<dbReference type="GO" id="GO:0070069">
    <property type="term" value="C:cytochrome complex"/>
    <property type="evidence" value="ECO:0007669"/>
    <property type="project" value="UniProtKB-UniRule"/>
</dbReference>
<gene>
    <name evidence="13" type="ORF">FLL46_19585</name>
</gene>
<dbReference type="OrthoDB" id="9807042at2"/>
<evidence type="ECO:0000256" key="7">
    <source>
        <dbReference type="ARBA" id="ARBA00022723"/>
    </source>
</evidence>
<dbReference type="EMBL" id="VIKS01000012">
    <property type="protein sequence ID" value="TQV85370.1"/>
    <property type="molecule type" value="Genomic_DNA"/>
</dbReference>